<dbReference type="PANTHER" id="PTHR45453">
    <property type="entry name" value="PHOSPHATE REGULON SENSOR PROTEIN PHOR"/>
    <property type="match status" value="1"/>
</dbReference>
<keyword evidence="3" id="KW-0597">Phosphoprotein</keyword>
<dbReference type="Pfam" id="PF02518">
    <property type="entry name" value="HATPase_c"/>
    <property type="match status" value="1"/>
</dbReference>
<dbReference type="Gene3D" id="3.30.565.10">
    <property type="entry name" value="Histidine kinase-like ATPase, C-terminal domain"/>
    <property type="match status" value="1"/>
</dbReference>
<dbReference type="SUPFAM" id="SSF47384">
    <property type="entry name" value="Homodimeric domain of signal transducing histidine kinase"/>
    <property type="match status" value="1"/>
</dbReference>
<organism evidence="12">
    <name type="scientific">freshwater metagenome</name>
    <dbReference type="NCBI Taxonomy" id="449393"/>
    <lineage>
        <taxon>unclassified sequences</taxon>
        <taxon>metagenomes</taxon>
        <taxon>ecological metagenomes</taxon>
    </lineage>
</organism>
<feature type="compositionally biased region" description="Basic and acidic residues" evidence="8">
    <location>
        <begin position="331"/>
        <end position="340"/>
    </location>
</feature>
<dbReference type="InterPro" id="IPR036890">
    <property type="entry name" value="HATPase_C_sf"/>
</dbReference>
<evidence type="ECO:0000313" key="13">
    <source>
        <dbReference type="EMBL" id="CAB5019286.1"/>
    </source>
</evidence>
<dbReference type="SMART" id="SM00388">
    <property type="entry name" value="HisKA"/>
    <property type="match status" value="1"/>
</dbReference>
<feature type="transmembrane region" description="Helical" evidence="9">
    <location>
        <begin position="6"/>
        <end position="23"/>
    </location>
</feature>
<evidence type="ECO:0000259" key="10">
    <source>
        <dbReference type="PROSITE" id="PS50109"/>
    </source>
</evidence>
<dbReference type="InterPro" id="IPR036097">
    <property type="entry name" value="HisK_dim/P_sf"/>
</dbReference>
<dbReference type="GO" id="GO:0016036">
    <property type="term" value="P:cellular response to phosphate starvation"/>
    <property type="evidence" value="ECO:0007669"/>
    <property type="project" value="TreeGrafter"/>
</dbReference>
<dbReference type="GO" id="GO:0004721">
    <property type="term" value="F:phosphoprotein phosphatase activity"/>
    <property type="evidence" value="ECO:0007669"/>
    <property type="project" value="TreeGrafter"/>
</dbReference>
<dbReference type="InterPro" id="IPR004358">
    <property type="entry name" value="Sig_transdc_His_kin-like_C"/>
</dbReference>
<dbReference type="PANTHER" id="PTHR45453:SF1">
    <property type="entry name" value="PHOSPHATE REGULON SENSOR PROTEIN PHOR"/>
    <property type="match status" value="1"/>
</dbReference>
<reference evidence="12" key="1">
    <citation type="submission" date="2020-05" db="EMBL/GenBank/DDBJ databases">
        <authorList>
            <person name="Chiriac C."/>
            <person name="Salcher M."/>
            <person name="Ghai R."/>
            <person name="Kavagutti S V."/>
        </authorList>
    </citation>
    <scope>NUCLEOTIDE SEQUENCE</scope>
</reference>
<keyword evidence="5" id="KW-0418">Kinase</keyword>
<dbReference type="InterPro" id="IPR035965">
    <property type="entry name" value="PAS-like_dom_sf"/>
</dbReference>
<dbReference type="InterPro" id="IPR050351">
    <property type="entry name" value="BphY/WalK/GraS-like"/>
</dbReference>
<evidence type="ECO:0000256" key="7">
    <source>
        <dbReference type="ARBA" id="ARBA00023136"/>
    </source>
</evidence>
<dbReference type="Pfam" id="PF00512">
    <property type="entry name" value="HisKA"/>
    <property type="match status" value="1"/>
</dbReference>
<dbReference type="GO" id="GO:0000155">
    <property type="term" value="F:phosphorelay sensor kinase activity"/>
    <property type="evidence" value="ECO:0007669"/>
    <property type="project" value="InterPro"/>
</dbReference>
<evidence type="ECO:0000256" key="9">
    <source>
        <dbReference type="SAM" id="Phobius"/>
    </source>
</evidence>
<evidence type="ECO:0000256" key="8">
    <source>
        <dbReference type="SAM" id="MobiDB-lite"/>
    </source>
</evidence>
<evidence type="ECO:0000259" key="11">
    <source>
        <dbReference type="PROSITE" id="PS50112"/>
    </source>
</evidence>
<name>A0A6J7DLG7_9ZZZZ</name>
<feature type="domain" description="PAS" evidence="11">
    <location>
        <begin position="77"/>
        <end position="129"/>
    </location>
</feature>
<dbReference type="PROSITE" id="PS50109">
    <property type="entry name" value="HIS_KIN"/>
    <property type="match status" value="1"/>
</dbReference>
<dbReference type="EMBL" id="CAFBLT010000001">
    <property type="protein sequence ID" value="CAB4871477.1"/>
    <property type="molecule type" value="Genomic_DNA"/>
</dbReference>
<dbReference type="Gene3D" id="1.10.287.130">
    <property type="match status" value="1"/>
</dbReference>
<keyword evidence="9" id="KW-0812">Transmembrane</keyword>
<dbReference type="InterPro" id="IPR000014">
    <property type="entry name" value="PAS"/>
</dbReference>
<dbReference type="FunFam" id="1.10.287.130:FF:000001">
    <property type="entry name" value="Two-component sensor histidine kinase"/>
    <property type="match status" value="1"/>
</dbReference>
<dbReference type="InterPro" id="IPR003594">
    <property type="entry name" value="HATPase_dom"/>
</dbReference>
<comment type="catalytic activity">
    <reaction evidence="1">
        <text>ATP + protein L-histidine = ADP + protein N-phospho-L-histidine.</text>
        <dbReference type="EC" id="2.7.13.3"/>
    </reaction>
</comment>
<evidence type="ECO:0000256" key="1">
    <source>
        <dbReference type="ARBA" id="ARBA00000085"/>
    </source>
</evidence>
<dbReference type="Gene3D" id="3.30.450.20">
    <property type="entry name" value="PAS domain"/>
    <property type="match status" value="1"/>
</dbReference>
<dbReference type="InterPro" id="IPR003661">
    <property type="entry name" value="HisK_dim/P_dom"/>
</dbReference>
<dbReference type="SUPFAM" id="SSF55785">
    <property type="entry name" value="PYP-like sensor domain (PAS domain)"/>
    <property type="match status" value="1"/>
</dbReference>
<evidence type="ECO:0000256" key="2">
    <source>
        <dbReference type="ARBA" id="ARBA00012438"/>
    </source>
</evidence>
<evidence type="ECO:0000256" key="5">
    <source>
        <dbReference type="ARBA" id="ARBA00022777"/>
    </source>
</evidence>
<protein>
    <recommendedName>
        <fullName evidence="2">histidine kinase</fullName>
        <ecNumber evidence="2">2.7.13.3</ecNumber>
    </recommendedName>
</protein>
<keyword evidence="4" id="KW-0808">Transferase</keyword>
<dbReference type="GO" id="GO:0005886">
    <property type="term" value="C:plasma membrane"/>
    <property type="evidence" value="ECO:0007669"/>
    <property type="project" value="TreeGrafter"/>
</dbReference>
<dbReference type="EC" id="2.7.13.3" evidence="2"/>
<feature type="domain" description="Histidine kinase" evidence="10">
    <location>
        <begin position="191"/>
        <end position="442"/>
    </location>
</feature>
<keyword evidence="9" id="KW-1133">Transmembrane helix</keyword>
<proteinExistence type="predicted"/>
<feature type="region of interest" description="Disordered" evidence="8">
    <location>
        <begin position="331"/>
        <end position="350"/>
    </location>
</feature>
<dbReference type="PROSITE" id="PS50112">
    <property type="entry name" value="PAS"/>
    <property type="match status" value="1"/>
</dbReference>
<sequence length="444" mass="48234">MAALIGLAVAIVIVGIIIGLLVGRRLGRRALAQRLIALGSRLGVGPPIDETSIESALSYLEQVTGAATEAVTESSADAIRLRRSLDTLPLGLVLCDESGTVLYRNEMASSMMASRQGDVLAAQAVTELLAEAWEHGTAERILDLYGPPRRTLGVRADQIDDGRRPLGVIAIIEDISERKRLDEVRRDFIANVSHELKTPMGAMGLLSETLMVEKDRDVAKRLADRIHSEAFRVSRIIDDLLDLSRLESELEPPHDLVPINLAIVESIDRIRSAAEQQEIRVDAEELEQPVTVRGDRRQIVSALHALLENAISYADESSTVRLSAAVVNAETDGRTPRDSLPEGSEVSTKAGWTSTDTLGNVVKGKTIRISVTDKGVGIPAKDLERIFERFYRVDRGRSRETGGTGLGLAIVRHVAQNHGGAIEVESREGEGSTFTLILPMVEDS</sequence>
<gene>
    <name evidence="12" type="ORF">UFOPK3427_00827</name>
    <name evidence="13" type="ORF">UFOPK4112_00810</name>
</gene>
<keyword evidence="6" id="KW-0902">Two-component regulatory system</keyword>
<dbReference type="SUPFAM" id="SSF55874">
    <property type="entry name" value="ATPase domain of HSP90 chaperone/DNA topoisomerase II/histidine kinase"/>
    <property type="match status" value="1"/>
</dbReference>
<evidence type="ECO:0000256" key="6">
    <source>
        <dbReference type="ARBA" id="ARBA00023012"/>
    </source>
</evidence>
<dbReference type="InterPro" id="IPR005467">
    <property type="entry name" value="His_kinase_dom"/>
</dbReference>
<evidence type="ECO:0000256" key="4">
    <source>
        <dbReference type="ARBA" id="ARBA00022679"/>
    </source>
</evidence>
<dbReference type="PRINTS" id="PR00344">
    <property type="entry name" value="BCTRLSENSOR"/>
</dbReference>
<keyword evidence="7 9" id="KW-0472">Membrane</keyword>
<evidence type="ECO:0000256" key="3">
    <source>
        <dbReference type="ARBA" id="ARBA00022553"/>
    </source>
</evidence>
<dbReference type="SMART" id="SM00387">
    <property type="entry name" value="HATPase_c"/>
    <property type="match status" value="1"/>
</dbReference>
<evidence type="ECO:0000313" key="12">
    <source>
        <dbReference type="EMBL" id="CAB4871477.1"/>
    </source>
</evidence>
<dbReference type="AlphaFoldDB" id="A0A6J7DLG7"/>
<dbReference type="CDD" id="cd00082">
    <property type="entry name" value="HisKA"/>
    <property type="match status" value="1"/>
</dbReference>
<dbReference type="EMBL" id="CAFBPM010000006">
    <property type="protein sequence ID" value="CAB5019286.1"/>
    <property type="molecule type" value="Genomic_DNA"/>
</dbReference>
<accession>A0A6J7DLG7</accession>